<feature type="transmembrane region" description="Helical" evidence="7">
    <location>
        <begin position="81"/>
        <end position="97"/>
    </location>
</feature>
<keyword evidence="4 7" id="KW-0812">Transmembrane</keyword>
<comment type="caution">
    <text evidence="9">The sequence shown here is derived from an EMBL/GenBank/DDBJ whole genome shotgun (WGS) entry which is preliminary data.</text>
</comment>
<dbReference type="InterPro" id="IPR000620">
    <property type="entry name" value="EamA_dom"/>
</dbReference>
<dbReference type="InterPro" id="IPR037185">
    <property type="entry name" value="EmrE-like"/>
</dbReference>
<evidence type="ECO:0000256" key="2">
    <source>
        <dbReference type="ARBA" id="ARBA00007362"/>
    </source>
</evidence>
<evidence type="ECO:0000256" key="3">
    <source>
        <dbReference type="ARBA" id="ARBA00022475"/>
    </source>
</evidence>
<name>A0A9D1PJT1_9BACI</name>
<keyword evidence="6 7" id="KW-0472">Membrane</keyword>
<accession>A0A9D1PJT1</accession>
<dbReference type="PANTHER" id="PTHR32322">
    <property type="entry name" value="INNER MEMBRANE TRANSPORTER"/>
    <property type="match status" value="1"/>
</dbReference>
<dbReference type="GO" id="GO:0005886">
    <property type="term" value="C:plasma membrane"/>
    <property type="evidence" value="ECO:0007669"/>
    <property type="project" value="UniProtKB-SubCell"/>
</dbReference>
<keyword evidence="5 7" id="KW-1133">Transmembrane helix</keyword>
<dbReference type="Pfam" id="PF00892">
    <property type="entry name" value="EamA"/>
    <property type="match status" value="2"/>
</dbReference>
<protein>
    <submittedName>
        <fullName evidence="9">DMT family transporter</fullName>
    </submittedName>
</protein>
<gene>
    <name evidence="9" type="ORF">H9895_00810</name>
</gene>
<sequence>TIFNVAMHHTFLAIGLTKTSGANASIILGGAPLVTMLFAILLLRQHISKLRMLGFFIGFIGIVTTSLASGDGLSSFSSGDIFIFLSMAMQAFSFILISKLNPTFDPRLLTGYMLVVGAVFIFTVSFFIERDVGQITKLFEPKLGSIFLFSAIIATAFGHMVYNYAVKHVGPTETAIFVNLNTFFALFGTVLFLGETLYKGHYIGLALIVIGVFVGSGTVDYVWRRRRGKRAY</sequence>
<comment type="subcellular location">
    <subcellularLocation>
        <location evidence="1">Cell membrane</location>
        <topology evidence="1">Multi-pass membrane protein</topology>
    </subcellularLocation>
</comment>
<dbReference type="InterPro" id="IPR050638">
    <property type="entry name" value="AA-Vitamin_Transporters"/>
</dbReference>
<evidence type="ECO:0000256" key="6">
    <source>
        <dbReference type="ARBA" id="ARBA00023136"/>
    </source>
</evidence>
<evidence type="ECO:0000256" key="5">
    <source>
        <dbReference type="ARBA" id="ARBA00022989"/>
    </source>
</evidence>
<reference evidence="9" key="1">
    <citation type="journal article" date="2021" name="PeerJ">
        <title>Extensive microbial diversity within the chicken gut microbiome revealed by metagenomics and culture.</title>
        <authorList>
            <person name="Gilroy R."/>
            <person name="Ravi A."/>
            <person name="Getino M."/>
            <person name="Pursley I."/>
            <person name="Horton D.L."/>
            <person name="Alikhan N.F."/>
            <person name="Baker D."/>
            <person name="Gharbi K."/>
            <person name="Hall N."/>
            <person name="Watson M."/>
            <person name="Adriaenssens E.M."/>
            <person name="Foster-Nyarko E."/>
            <person name="Jarju S."/>
            <person name="Secka A."/>
            <person name="Antonio M."/>
            <person name="Oren A."/>
            <person name="Chaudhuri R.R."/>
            <person name="La Ragione R."/>
            <person name="Hildebrand F."/>
            <person name="Pallen M.J."/>
        </authorList>
    </citation>
    <scope>NUCLEOTIDE SEQUENCE</scope>
    <source>
        <strain evidence="9">CHK169-2315</strain>
    </source>
</reference>
<feature type="transmembrane region" description="Helical" evidence="7">
    <location>
        <begin position="20"/>
        <end position="43"/>
    </location>
</feature>
<feature type="transmembrane region" description="Helical" evidence="7">
    <location>
        <begin position="200"/>
        <end position="223"/>
    </location>
</feature>
<dbReference type="Proteomes" id="UP000823937">
    <property type="component" value="Unassembled WGS sequence"/>
</dbReference>
<proteinExistence type="inferred from homology"/>
<feature type="transmembrane region" description="Helical" evidence="7">
    <location>
        <begin position="109"/>
        <end position="128"/>
    </location>
</feature>
<comment type="similarity">
    <text evidence="2">Belongs to the EamA transporter family.</text>
</comment>
<dbReference type="PANTHER" id="PTHR32322:SF18">
    <property type="entry name" value="S-ADENOSYLMETHIONINE_S-ADENOSYLHOMOCYSTEINE TRANSPORTER"/>
    <property type="match status" value="1"/>
</dbReference>
<feature type="transmembrane region" description="Helical" evidence="7">
    <location>
        <begin position="143"/>
        <end position="162"/>
    </location>
</feature>
<dbReference type="AlphaFoldDB" id="A0A9D1PJT1"/>
<feature type="domain" description="EamA" evidence="8">
    <location>
        <begin position="78"/>
        <end position="214"/>
    </location>
</feature>
<evidence type="ECO:0000256" key="4">
    <source>
        <dbReference type="ARBA" id="ARBA00022692"/>
    </source>
</evidence>
<dbReference type="SUPFAM" id="SSF103481">
    <property type="entry name" value="Multidrug resistance efflux transporter EmrE"/>
    <property type="match status" value="2"/>
</dbReference>
<feature type="transmembrane region" description="Helical" evidence="7">
    <location>
        <begin position="174"/>
        <end position="194"/>
    </location>
</feature>
<feature type="domain" description="EamA" evidence="8">
    <location>
        <begin position="2"/>
        <end position="66"/>
    </location>
</feature>
<evidence type="ECO:0000313" key="9">
    <source>
        <dbReference type="EMBL" id="HIV73604.1"/>
    </source>
</evidence>
<evidence type="ECO:0000259" key="8">
    <source>
        <dbReference type="Pfam" id="PF00892"/>
    </source>
</evidence>
<organism evidence="9 10">
    <name type="scientific">Candidatus Pseudogracilibacillus intestinigallinarum</name>
    <dbReference type="NCBI Taxonomy" id="2838742"/>
    <lineage>
        <taxon>Bacteria</taxon>
        <taxon>Bacillati</taxon>
        <taxon>Bacillota</taxon>
        <taxon>Bacilli</taxon>
        <taxon>Bacillales</taxon>
        <taxon>Bacillaceae</taxon>
        <taxon>Pseudogracilibacillus</taxon>
    </lineage>
</organism>
<keyword evidence="3" id="KW-1003">Cell membrane</keyword>
<evidence type="ECO:0000256" key="7">
    <source>
        <dbReference type="SAM" id="Phobius"/>
    </source>
</evidence>
<reference evidence="9" key="2">
    <citation type="submission" date="2021-04" db="EMBL/GenBank/DDBJ databases">
        <authorList>
            <person name="Gilroy R."/>
        </authorList>
    </citation>
    <scope>NUCLEOTIDE SEQUENCE</scope>
    <source>
        <strain evidence="9">CHK169-2315</strain>
    </source>
</reference>
<dbReference type="EMBL" id="DXHX01000014">
    <property type="protein sequence ID" value="HIV73604.1"/>
    <property type="molecule type" value="Genomic_DNA"/>
</dbReference>
<evidence type="ECO:0000256" key="1">
    <source>
        <dbReference type="ARBA" id="ARBA00004651"/>
    </source>
</evidence>
<feature type="transmembrane region" description="Helical" evidence="7">
    <location>
        <begin position="50"/>
        <end position="69"/>
    </location>
</feature>
<evidence type="ECO:0000313" key="10">
    <source>
        <dbReference type="Proteomes" id="UP000823937"/>
    </source>
</evidence>
<feature type="non-terminal residue" evidence="9">
    <location>
        <position position="1"/>
    </location>
</feature>